<dbReference type="Proteomes" id="UP001060024">
    <property type="component" value="Segment"/>
</dbReference>
<sequence length="123" mass="13708">MATHYYGTVIRRVDVKPDQGEALAQAVAKHLLETYGINVDRPHLYAKMAEEMLREARQHPSSRLPGHTAWATAKHNLERIMTEAAAAAHFVAPTSVHPAHPSVHYQGTSQAVRPRRGYVIPKI</sequence>
<name>A0A9E7PRW7_9VIRU</name>
<evidence type="ECO:0000313" key="2">
    <source>
        <dbReference type="Proteomes" id="UP001060024"/>
    </source>
</evidence>
<protein>
    <submittedName>
        <fullName evidence="1">Uncharacterized protein</fullName>
    </submittedName>
</protein>
<dbReference type="EMBL" id="MW630113">
    <property type="protein sequence ID" value="UUY86234.1"/>
    <property type="molecule type" value="Genomic_DNA"/>
</dbReference>
<reference evidence="1" key="1">
    <citation type="submission" date="2021-02" db="EMBL/GenBank/DDBJ databases">
        <authorList>
            <person name="Chen J."/>
            <person name="Hu H."/>
            <person name="Huang J."/>
            <person name="Yan X."/>
        </authorList>
    </citation>
    <scope>NUCLEOTIDE SEQUENCE</scope>
    <source>
        <strain evidence="1">GDOU</strain>
    </source>
</reference>
<evidence type="ECO:0000313" key="1">
    <source>
        <dbReference type="EMBL" id="UUY86234.1"/>
    </source>
</evidence>
<accession>A0A9E7PRW7</accession>
<proteinExistence type="predicted"/>
<organism evidence="1 2">
    <name type="scientific">Largemouth bass virus</name>
    <dbReference type="NCBI Taxonomy" id="176656"/>
    <lineage>
        <taxon>Viruses</taxon>
        <taxon>Varidnaviria</taxon>
        <taxon>Bamfordvirae</taxon>
        <taxon>Nucleocytoviricota</taxon>
        <taxon>Megaviricetes</taxon>
        <taxon>Pimascovirales</taxon>
        <taxon>Pimascovirales incertae sedis</taxon>
        <taxon>Iridoviridae</taxon>
        <taxon>Alphairidovirinae</taxon>
        <taxon>Ranavirus</taxon>
        <taxon>Ranavirus micropterus1</taxon>
        <taxon>Santee-Cooper ranavirus</taxon>
    </lineage>
</organism>